<dbReference type="RefSeq" id="WP_058573221.1">
    <property type="nucleotide sequence ID" value="NZ_LOPV01000492.1"/>
</dbReference>
<feature type="domain" description="PLD phosphodiesterase" evidence="1">
    <location>
        <begin position="253"/>
        <end position="279"/>
    </location>
</feature>
<dbReference type="OrthoDB" id="31343at2157"/>
<comment type="caution">
    <text evidence="2">The sequence shown here is derived from an EMBL/GenBank/DDBJ whole genome shotgun (WGS) entry which is preliminary data.</text>
</comment>
<feature type="domain" description="PLD phosphodiesterase" evidence="1">
    <location>
        <begin position="443"/>
        <end position="469"/>
    </location>
</feature>
<dbReference type="GO" id="GO:0016891">
    <property type="term" value="F:RNA endonuclease activity producing 5'-phosphomonoesters, hydrolytic mechanism"/>
    <property type="evidence" value="ECO:0007669"/>
    <property type="project" value="TreeGrafter"/>
</dbReference>
<gene>
    <name evidence="2" type="ORF">AUR66_02730</name>
</gene>
<dbReference type="Pfam" id="PF13091">
    <property type="entry name" value="PLDc_2"/>
    <property type="match status" value="2"/>
</dbReference>
<evidence type="ECO:0000313" key="2">
    <source>
        <dbReference type="EMBL" id="KTG17173.1"/>
    </source>
</evidence>
<dbReference type="AlphaFoldDB" id="A0A0W1RU31"/>
<evidence type="ECO:0000259" key="1">
    <source>
        <dbReference type="PROSITE" id="PS50035"/>
    </source>
</evidence>
<dbReference type="SMART" id="SM00155">
    <property type="entry name" value="PLDc"/>
    <property type="match status" value="2"/>
</dbReference>
<reference evidence="2 3" key="1">
    <citation type="submission" date="2015-12" db="EMBL/GenBank/DDBJ databases">
        <title>Haloferax profundi sp. nov. isolated from the Discovery deep brine-seawater interface in the Red Sea.</title>
        <authorList>
            <person name="Zhang G."/>
            <person name="Stingl U."/>
            <person name="Rashid M."/>
        </authorList>
    </citation>
    <scope>NUCLEOTIDE SEQUENCE [LARGE SCALE GENOMIC DNA]</scope>
    <source>
        <strain evidence="2 3">SB29</strain>
    </source>
</reference>
<dbReference type="PROSITE" id="PS50035">
    <property type="entry name" value="PLD"/>
    <property type="match status" value="2"/>
</dbReference>
<evidence type="ECO:0000313" key="3">
    <source>
        <dbReference type="Proteomes" id="UP000053157"/>
    </source>
</evidence>
<dbReference type="PANTHER" id="PTHR43856:SF2">
    <property type="entry name" value="PHOSPHOLIPASE D"/>
    <property type="match status" value="1"/>
</dbReference>
<dbReference type="EMBL" id="LOPV01000492">
    <property type="protein sequence ID" value="KTG17173.1"/>
    <property type="molecule type" value="Genomic_DNA"/>
</dbReference>
<dbReference type="SUPFAM" id="SSF56024">
    <property type="entry name" value="Phospholipase D/nuclease"/>
    <property type="match status" value="2"/>
</dbReference>
<dbReference type="InterPro" id="IPR025202">
    <property type="entry name" value="PLD-like_dom"/>
</dbReference>
<name>A0A0W1RU31_9EURY</name>
<dbReference type="Gene3D" id="3.30.870.10">
    <property type="entry name" value="Endonuclease Chain A"/>
    <property type="match status" value="2"/>
</dbReference>
<protein>
    <submittedName>
        <fullName evidence="2">Phospholipase</fullName>
    </submittedName>
</protein>
<keyword evidence="3" id="KW-1185">Reference proteome</keyword>
<dbReference type="Proteomes" id="UP000053157">
    <property type="component" value="Unassembled WGS sequence"/>
</dbReference>
<dbReference type="PANTHER" id="PTHR43856">
    <property type="entry name" value="CARDIOLIPIN HYDROLASE"/>
    <property type="match status" value="1"/>
</dbReference>
<dbReference type="InterPro" id="IPR051406">
    <property type="entry name" value="PLD_domain"/>
</dbReference>
<accession>A0A0W1RU31</accession>
<dbReference type="CDD" id="cd09128">
    <property type="entry name" value="PLDc_unchar1_2"/>
    <property type="match status" value="1"/>
</dbReference>
<dbReference type="InterPro" id="IPR001736">
    <property type="entry name" value="PLipase_D/transphosphatidylase"/>
</dbReference>
<organism evidence="2 3">
    <name type="scientific">Haloferax profundi</name>
    <dbReference type="NCBI Taxonomy" id="1544718"/>
    <lineage>
        <taxon>Archaea</taxon>
        <taxon>Methanobacteriati</taxon>
        <taxon>Methanobacteriota</taxon>
        <taxon>Stenosarchaea group</taxon>
        <taxon>Halobacteria</taxon>
        <taxon>Halobacteriales</taxon>
        <taxon>Haloferacaceae</taxon>
        <taxon>Haloferax</taxon>
    </lineage>
</organism>
<sequence length="530" mass="56913">MFHRVVLAVIVLATVVPAPVATAIDPPPATTASDSDARILSALPDPTTPDDRGEFVVVRASEGTTLVLDDGEQQVSFVAPGGPIAVTSNPAATATLTDYPTVAPGLALANGGETVTLSVDGRVVDRLVYDRSREGERLERRDGPTGAWEWWPRTLPRRNVTTHGPAESTLFVLPDSPTVPVETLRGADGRILLAGYVVSSPRIADELVAAHERGVRVRVLVDDAPVGGFPRTSARVLDRLAMAGITVRVVGDPYSFHHAKYAVVDDEALVTTENWKPSGTGGRKSRGWGVVVHSPAVATDLATTFANDSNLPATQSWETYRTGRQFVVTDVANGSYPAHVVPTTIDVDRISVIHAPDNAEQAVVTRLDGADRRIDVIQPSVEADGPFVVALKRAAKRGVRVRLLLGSAWYVDDENRELADRLNRWADRTGHPLSVRLARPAGRYGAVHAKGVVADDTVIVGSLNWNRHSARENREVAVVLSDPAAATYYRDVFETDWTASRRGARPTLVGAAAVAILVALAALRRVEFEE</sequence>
<proteinExistence type="predicted"/>